<accession>A0ABW4CYG0</accession>
<dbReference type="EMBL" id="JBHTOK010000073">
    <property type="protein sequence ID" value="MFD1441666.1"/>
    <property type="molecule type" value="Genomic_DNA"/>
</dbReference>
<evidence type="ECO:0000313" key="1">
    <source>
        <dbReference type="EMBL" id="MFD1441666.1"/>
    </source>
</evidence>
<proteinExistence type="predicted"/>
<comment type="caution">
    <text evidence="1">The sequence shown here is derived from an EMBL/GenBank/DDBJ whole genome shotgun (WGS) entry which is preliminary data.</text>
</comment>
<keyword evidence="2" id="KW-1185">Reference proteome</keyword>
<gene>
    <name evidence="1" type="ORF">ACFQ5K_09800</name>
</gene>
<protein>
    <submittedName>
        <fullName evidence="1">Uncharacterized protein</fullName>
    </submittedName>
</protein>
<reference evidence="2" key="1">
    <citation type="journal article" date="2019" name="Int. J. Syst. Evol. Microbiol.">
        <title>The Global Catalogue of Microorganisms (GCM) 10K type strain sequencing project: providing services to taxonomists for standard genome sequencing and annotation.</title>
        <authorList>
            <consortium name="The Broad Institute Genomics Platform"/>
            <consortium name="The Broad Institute Genome Sequencing Center for Infectious Disease"/>
            <person name="Wu L."/>
            <person name="Ma J."/>
        </authorList>
    </citation>
    <scope>NUCLEOTIDE SEQUENCE [LARGE SCALE GENOMIC DNA]</scope>
    <source>
        <strain evidence="2">CCM 8912</strain>
    </source>
</reference>
<dbReference type="RefSeq" id="WP_125756221.1">
    <property type="nucleotide sequence ID" value="NZ_JBHTOK010000073.1"/>
</dbReference>
<evidence type="ECO:0000313" key="2">
    <source>
        <dbReference type="Proteomes" id="UP001597212"/>
    </source>
</evidence>
<name>A0ABW4CYG0_9LACO</name>
<sequence length="110" mass="12500">MMSLETYRVTKSFSCSVQGVDADRYGRYWLNVDDVFQVIDQEKDENGKALFFARTPGLAYLVAFGASKLARQSAQISGDDFEFVCRQLALPMWEFGNEVTDISLPWVPED</sequence>
<dbReference type="Proteomes" id="UP001597212">
    <property type="component" value="Unassembled WGS sequence"/>
</dbReference>
<organism evidence="1 2">
    <name type="scientific">Lacticaseibacillus hegangensis</name>
    <dbReference type="NCBI Taxonomy" id="2486010"/>
    <lineage>
        <taxon>Bacteria</taxon>
        <taxon>Bacillati</taxon>
        <taxon>Bacillota</taxon>
        <taxon>Bacilli</taxon>
        <taxon>Lactobacillales</taxon>
        <taxon>Lactobacillaceae</taxon>
        <taxon>Lacticaseibacillus</taxon>
    </lineage>
</organism>